<feature type="active site" description="Nucleophile" evidence="7">
    <location>
        <position position="125"/>
    </location>
</feature>
<dbReference type="SUPFAM" id="SSF141523">
    <property type="entry name" value="L,D-transpeptidase catalytic domain-like"/>
    <property type="match status" value="1"/>
</dbReference>
<comment type="caution">
    <text evidence="9">The sequence shown here is derived from an EMBL/GenBank/DDBJ whole genome shotgun (WGS) entry which is preliminary data.</text>
</comment>
<proteinExistence type="inferred from homology"/>
<evidence type="ECO:0000259" key="8">
    <source>
        <dbReference type="PROSITE" id="PS52029"/>
    </source>
</evidence>
<sequence length="151" mass="16678">MTIDAALGRGAISAFKREGDGATPLGDLEVVAGFRRGGSLTHAPSAVPLRRVGKADGWCDAPAHAAYNRPVRLPFPASHETLLRSDRLYDFVLVLDWNIRSRRRGRGSAIFLHVARPGYQPTEGCIALERRDMIRLLPYLRKGTVFRVSRG</sequence>
<protein>
    <recommendedName>
        <fullName evidence="8">L,D-TPase catalytic domain-containing protein</fullName>
    </recommendedName>
</protein>
<keyword evidence="5 7" id="KW-0573">Peptidoglycan synthesis</keyword>
<organism evidence="9 10">
    <name type="scientific">Pseudohoeflea suaedae</name>
    <dbReference type="NCBI Taxonomy" id="877384"/>
    <lineage>
        <taxon>Bacteria</taxon>
        <taxon>Pseudomonadati</taxon>
        <taxon>Pseudomonadota</taxon>
        <taxon>Alphaproteobacteria</taxon>
        <taxon>Hyphomicrobiales</taxon>
        <taxon>Rhizobiaceae</taxon>
        <taxon>Pseudohoeflea</taxon>
    </lineage>
</organism>
<dbReference type="GO" id="GO:0004180">
    <property type="term" value="F:carboxypeptidase activity"/>
    <property type="evidence" value="ECO:0007669"/>
    <property type="project" value="UniProtKB-ARBA"/>
</dbReference>
<feature type="active site" description="Proton donor/acceptor" evidence="7">
    <location>
        <position position="113"/>
    </location>
</feature>
<dbReference type="AlphaFoldDB" id="A0A4R5PLE9"/>
<dbReference type="InterPro" id="IPR038063">
    <property type="entry name" value="Transpep_catalytic_dom"/>
</dbReference>
<dbReference type="CDD" id="cd16913">
    <property type="entry name" value="YkuD_like"/>
    <property type="match status" value="1"/>
</dbReference>
<evidence type="ECO:0000256" key="7">
    <source>
        <dbReference type="PROSITE-ProRule" id="PRU01373"/>
    </source>
</evidence>
<dbReference type="GO" id="GO:0008360">
    <property type="term" value="P:regulation of cell shape"/>
    <property type="evidence" value="ECO:0007669"/>
    <property type="project" value="UniProtKB-UniRule"/>
</dbReference>
<evidence type="ECO:0000313" key="10">
    <source>
        <dbReference type="Proteomes" id="UP000295131"/>
    </source>
</evidence>
<dbReference type="OrthoDB" id="9804204at2"/>
<dbReference type="PROSITE" id="PS52029">
    <property type="entry name" value="LD_TPASE"/>
    <property type="match status" value="1"/>
</dbReference>
<dbReference type="RefSeq" id="WP_133282590.1">
    <property type="nucleotide sequence ID" value="NZ_SMSI01000001.1"/>
</dbReference>
<dbReference type="UniPathway" id="UPA00219"/>
<accession>A0A4R5PLE9</accession>
<name>A0A4R5PLE9_9HYPH</name>
<gene>
    <name evidence="9" type="ORF">E2A64_01005</name>
</gene>
<keyword evidence="3" id="KW-0808">Transferase</keyword>
<keyword evidence="4 7" id="KW-0133">Cell shape</keyword>
<evidence type="ECO:0000256" key="1">
    <source>
        <dbReference type="ARBA" id="ARBA00004752"/>
    </source>
</evidence>
<dbReference type="EMBL" id="SMSI01000001">
    <property type="protein sequence ID" value="TDH37753.1"/>
    <property type="molecule type" value="Genomic_DNA"/>
</dbReference>
<comment type="similarity">
    <text evidence="2">Belongs to the YkuD family.</text>
</comment>
<comment type="pathway">
    <text evidence="1 7">Cell wall biogenesis; peptidoglycan biosynthesis.</text>
</comment>
<keyword evidence="10" id="KW-1185">Reference proteome</keyword>
<evidence type="ECO:0000256" key="6">
    <source>
        <dbReference type="ARBA" id="ARBA00023316"/>
    </source>
</evidence>
<dbReference type="GO" id="GO:0071555">
    <property type="term" value="P:cell wall organization"/>
    <property type="evidence" value="ECO:0007669"/>
    <property type="project" value="UniProtKB-UniRule"/>
</dbReference>
<dbReference type="Pfam" id="PF03734">
    <property type="entry name" value="YkuD"/>
    <property type="match status" value="1"/>
</dbReference>
<feature type="domain" description="L,D-TPase catalytic" evidence="8">
    <location>
        <begin position="1"/>
        <end position="149"/>
    </location>
</feature>
<dbReference type="PANTHER" id="PTHR38589:SF1">
    <property type="entry name" value="BLR0621 PROTEIN"/>
    <property type="match status" value="1"/>
</dbReference>
<dbReference type="GO" id="GO:0016740">
    <property type="term" value="F:transferase activity"/>
    <property type="evidence" value="ECO:0007669"/>
    <property type="project" value="UniProtKB-KW"/>
</dbReference>
<evidence type="ECO:0000256" key="3">
    <source>
        <dbReference type="ARBA" id="ARBA00022679"/>
    </source>
</evidence>
<evidence type="ECO:0000313" key="9">
    <source>
        <dbReference type="EMBL" id="TDH37753.1"/>
    </source>
</evidence>
<evidence type="ECO:0000256" key="2">
    <source>
        <dbReference type="ARBA" id="ARBA00005992"/>
    </source>
</evidence>
<evidence type="ECO:0000256" key="4">
    <source>
        <dbReference type="ARBA" id="ARBA00022960"/>
    </source>
</evidence>
<reference evidence="9 10" key="1">
    <citation type="journal article" date="2013" name="Int. J. Syst. Evol. Microbiol.">
        <title>Hoeflea suaedae sp. nov., an endophytic bacterium isolated from the root of the halophyte Suaeda maritima.</title>
        <authorList>
            <person name="Chung E.J."/>
            <person name="Park J.A."/>
            <person name="Pramanik P."/>
            <person name="Bibi F."/>
            <person name="Jeon C.O."/>
            <person name="Chung Y.R."/>
        </authorList>
    </citation>
    <scope>NUCLEOTIDE SEQUENCE [LARGE SCALE GENOMIC DNA]</scope>
    <source>
        <strain evidence="9 10">YC6898</strain>
    </source>
</reference>
<evidence type="ECO:0000256" key="5">
    <source>
        <dbReference type="ARBA" id="ARBA00022984"/>
    </source>
</evidence>
<dbReference type="InterPro" id="IPR005490">
    <property type="entry name" value="LD_TPept_cat_dom"/>
</dbReference>
<dbReference type="Proteomes" id="UP000295131">
    <property type="component" value="Unassembled WGS sequence"/>
</dbReference>
<dbReference type="GO" id="GO:0009252">
    <property type="term" value="P:peptidoglycan biosynthetic process"/>
    <property type="evidence" value="ECO:0007669"/>
    <property type="project" value="UniProtKB-UniPathway"/>
</dbReference>
<dbReference type="PANTHER" id="PTHR38589">
    <property type="entry name" value="BLR0621 PROTEIN"/>
    <property type="match status" value="1"/>
</dbReference>
<keyword evidence="6 7" id="KW-0961">Cell wall biogenesis/degradation</keyword>